<comment type="subcellular location">
    <subcellularLocation>
        <location evidence="1">Cell membrane</location>
        <topology evidence="1">Multi-pass membrane protein</topology>
    </subcellularLocation>
</comment>
<feature type="transmembrane region" description="Helical" evidence="6">
    <location>
        <begin position="135"/>
        <end position="154"/>
    </location>
</feature>
<feature type="transmembrane region" description="Helical" evidence="6">
    <location>
        <begin position="435"/>
        <end position="458"/>
    </location>
</feature>
<dbReference type="AlphaFoldDB" id="A0A098SB54"/>
<dbReference type="InterPro" id="IPR051679">
    <property type="entry name" value="DASS-Related_Transporters"/>
</dbReference>
<feature type="transmembrane region" description="Helical" evidence="6">
    <location>
        <begin position="410"/>
        <end position="429"/>
    </location>
</feature>
<feature type="transmembrane region" description="Helical" evidence="6">
    <location>
        <begin position="161"/>
        <end position="185"/>
    </location>
</feature>
<feature type="transmembrane region" description="Helical" evidence="6">
    <location>
        <begin position="279"/>
        <end position="298"/>
    </location>
</feature>
<dbReference type="OrthoDB" id="255482at2"/>
<gene>
    <name evidence="7" type="ORF">IX84_00260</name>
</gene>
<dbReference type="PANTHER" id="PTHR43652:SF2">
    <property type="entry name" value="BASIC AMINO ACID ANTIPORTER YFCC-RELATED"/>
    <property type="match status" value="1"/>
</dbReference>
<keyword evidence="4 6" id="KW-1133">Transmembrane helix</keyword>
<feature type="transmembrane region" description="Helical" evidence="6">
    <location>
        <begin position="110"/>
        <end position="129"/>
    </location>
</feature>
<dbReference type="RefSeq" id="WP_044215554.1">
    <property type="nucleotide sequence ID" value="NZ_JBKAGJ010000014.1"/>
</dbReference>
<keyword evidence="8" id="KW-1185">Reference proteome</keyword>
<feature type="transmembrane region" description="Helical" evidence="6">
    <location>
        <begin position="197"/>
        <end position="216"/>
    </location>
</feature>
<evidence type="ECO:0000313" key="7">
    <source>
        <dbReference type="EMBL" id="KGE89794.1"/>
    </source>
</evidence>
<evidence type="ECO:0000256" key="2">
    <source>
        <dbReference type="ARBA" id="ARBA00022475"/>
    </source>
</evidence>
<dbReference type="EMBL" id="JPOS01000002">
    <property type="protein sequence ID" value="KGE89794.1"/>
    <property type="molecule type" value="Genomic_DNA"/>
</dbReference>
<dbReference type="Pfam" id="PF03606">
    <property type="entry name" value="DcuC"/>
    <property type="match status" value="1"/>
</dbReference>
<proteinExistence type="predicted"/>
<evidence type="ECO:0000256" key="1">
    <source>
        <dbReference type="ARBA" id="ARBA00004651"/>
    </source>
</evidence>
<feature type="transmembrane region" description="Helical" evidence="6">
    <location>
        <begin position="67"/>
        <end position="89"/>
    </location>
</feature>
<evidence type="ECO:0000256" key="3">
    <source>
        <dbReference type="ARBA" id="ARBA00022692"/>
    </source>
</evidence>
<feature type="transmembrane region" description="Helical" evidence="6">
    <location>
        <begin position="7"/>
        <end position="25"/>
    </location>
</feature>
<protein>
    <submittedName>
        <fullName evidence="7">C4-dicarboxylate ABC transporter</fullName>
    </submittedName>
</protein>
<evidence type="ECO:0000256" key="4">
    <source>
        <dbReference type="ARBA" id="ARBA00022989"/>
    </source>
</evidence>
<sequence>MKKLPDTLLIIFGIMIVFIGLTWLVPAGEFERTVVNGREVLVPGSYERVEANPQGLGALLQGPVRGFISAAQIIAFVFLVGGAFGVITRTGAIDAGLQSIIKFSERHPKYRHWILPVVITLFSLAGATFGMSEEVLVFVLITIPLALALGYDSITGIAVSFVGAGLGFAGAFINPFTIGVAQGIAELPPASGMGYRLMVWAVTTVIGIIYIMRYVLKLEKDPTLSPVYELDQQRDLRQLGKTEHQEFTRGHRYVLLALTAALLLLVYGVGQWGWYINEIAGLFIGLGIVAGVISHLGLEESVDAFKDGAKDMLTAALVIAMAKGLIVIAEDGKIIDTLLHTIAGLSEGLPKPVTVEIMFIFQTLLNFFVPSGSGQAALTMPIMAPLSDLLGISRQTAVLAFQFGDGLSNLIIPTSGVTMGVLAIAKIPYNVWVKWFLPLFLILCAACMLMLLPPVLFFEWP</sequence>
<keyword evidence="3 6" id="KW-0812">Transmembrane</keyword>
<dbReference type="PANTHER" id="PTHR43652">
    <property type="entry name" value="BASIC AMINO ACID ANTIPORTER YFCC-RELATED"/>
    <property type="match status" value="1"/>
</dbReference>
<keyword evidence="5 6" id="KW-0472">Membrane</keyword>
<keyword evidence="2" id="KW-1003">Cell membrane</keyword>
<evidence type="ECO:0000313" key="8">
    <source>
        <dbReference type="Proteomes" id="UP000029736"/>
    </source>
</evidence>
<dbReference type="Proteomes" id="UP000029736">
    <property type="component" value="Unassembled WGS sequence"/>
</dbReference>
<accession>A0A098SB54</accession>
<organism evidence="7 8">
    <name type="scientific">Phaeodactylibacter xiamenensis</name>
    <dbReference type="NCBI Taxonomy" id="1524460"/>
    <lineage>
        <taxon>Bacteria</taxon>
        <taxon>Pseudomonadati</taxon>
        <taxon>Bacteroidota</taxon>
        <taxon>Saprospiria</taxon>
        <taxon>Saprospirales</taxon>
        <taxon>Haliscomenobacteraceae</taxon>
        <taxon>Phaeodactylibacter</taxon>
    </lineage>
</organism>
<evidence type="ECO:0000256" key="5">
    <source>
        <dbReference type="ARBA" id="ARBA00023136"/>
    </source>
</evidence>
<evidence type="ECO:0000256" key="6">
    <source>
        <dbReference type="SAM" id="Phobius"/>
    </source>
</evidence>
<dbReference type="GO" id="GO:0005886">
    <property type="term" value="C:plasma membrane"/>
    <property type="evidence" value="ECO:0007669"/>
    <property type="project" value="UniProtKB-SubCell"/>
</dbReference>
<name>A0A098SB54_9BACT</name>
<comment type="caution">
    <text evidence="7">The sequence shown here is derived from an EMBL/GenBank/DDBJ whole genome shotgun (WGS) entry which is preliminary data.</text>
</comment>
<feature type="transmembrane region" description="Helical" evidence="6">
    <location>
        <begin position="253"/>
        <end position="273"/>
    </location>
</feature>
<dbReference type="InterPro" id="IPR018385">
    <property type="entry name" value="C4_dicarb_anaerob_car-like"/>
</dbReference>
<reference evidence="7 8" key="1">
    <citation type="journal article" date="2014" name="Int. J. Syst. Evol. Microbiol.">
        <title>Phaeodactylibacter xiamenensis gen. nov., sp. nov., a member of the family Saprospiraceae isolated from the marine alga Phaeodactylum tricornutum.</title>
        <authorList>
            <person name="Chen Z.Jr."/>
            <person name="Lei X."/>
            <person name="Lai Q."/>
            <person name="Li Y."/>
            <person name="Zhang B."/>
            <person name="Zhang J."/>
            <person name="Zhang H."/>
            <person name="Yang L."/>
            <person name="Zheng W."/>
            <person name="Tian Y."/>
            <person name="Yu Z."/>
            <person name="Xu H.Jr."/>
            <person name="Zheng T."/>
        </authorList>
    </citation>
    <scope>NUCLEOTIDE SEQUENCE [LARGE SCALE GENOMIC DNA]</scope>
    <source>
        <strain evidence="7 8">KD52</strain>
    </source>
</reference>